<accession>A0A8S9I4P0</accession>
<feature type="compositionally biased region" description="Basic residues" evidence="1">
    <location>
        <begin position="73"/>
        <end position="84"/>
    </location>
</feature>
<feature type="region of interest" description="Disordered" evidence="1">
    <location>
        <begin position="1"/>
        <end position="88"/>
    </location>
</feature>
<evidence type="ECO:0000256" key="1">
    <source>
        <dbReference type="SAM" id="MobiDB-lite"/>
    </source>
</evidence>
<feature type="compositionally biased region" description="Low complexity" evidence="1">
    <location>
        <begin position="26"/>
        <end position="49"/>
    </location>
</feature>
<protein>
    <submittedName>
        <fullName evidence="2">Uncharacterized protein</fullName>
    </submittedName>
</protein>
<dbReference type="EMBL" id="QGKY02001250">
    <property type="protein sequence ID" value="KAF2564661.1"/>
    <property type="molecule type" value="Genomic_DNA"/>
</dbReference>
<reference evidence="2" key="1">
    <citation type="submission" date="2019-12" db="EMBL/GenBank/DDBJ databases">
        <title>Genome sequencing and annotation of Brassica cretica.</title>
        <authorList>
            <person name="Studholme D.J."/>
            <person name="Sarris P.F."/>
        </authorList>
    </citation>
    <scope>NUCLEOTIDE SEQUENCE</scope>
    <source>
        <strain evidence="2">PFS-102/07</strain>
        <tissue evidence="2">Leaf</tissue>
    </source>
</reference>
<comment type="caution">
    <text evidence="2">The sequence shown here is derived from an EMBL/GenBank/DDBJ whole genome shotgun (WGS) entry which is preliminary data.</text>
</comment>
<gene>
    <name evidence="2" type="ORF">F2Q70_00017692</name>
</gene>
<sequence length="225" mass="24827">MPPPQARFGPNARKSSSMQRNEKPSSSRNTSMPSSSRNTSNRRSESSYNPTAADATSYSSQSSNLSSNSDAHKPKRKRRPKKKKQQVEPSVCCFCRRDRVSQLHSPDSFLLQRVFVAAGIVFGGVEAAPAGEKLRRIRAVAADQLHNNLKLWSLATGKSIEPDCRGLSILVITSQNIVALGTPKHGEKIVIDSTVQYLHLLAVAGRQYRILFQFPEPHAVHLTIP</sequence>
<feature type="compositionally biased region" description="Low complexity" evidence="1">
    <location>
        <begin position="57"/>
        <end position="69"/>
    </location>
</feature>
<dbReference type="AlphaFoldDB" id="A0A8S9I4P0"/>
<evidence type="ECO:0000313" key="2">
    <source>
        <dbReference type="EMBL" id="KAF2564661.1"/>
    </source>
</evidence>
<proteinExistence type="predicted"/>
<organism evidence="2">
    <name type="scientific">Brassica cretica</name>
    <name type="common">Mustard</name>
    <dbReference type="NCBI Taxonomy" id="69181"/>
    <lineage>
        <taxon>Eukaryota</taxon>
        <taxon>Viridiplantae</taxon>
        <taxon>Streptophyta</taxon>
        <taxon>Embryophyta</taxon>
        <taxon>Tracheophyta</taxon>
        <taxon>Spermatophyta</taxon>
        <taxon>Magnoliopsida</taxon>
        <taxon>eudicotyledons</taxon>
        <taxon>Gunneridae</taxon>
        <taxon>Pentapetalae</taxon>
        <taxon>rosids</taxon>
        <taxon>malvids</taxon>
        <taxon>Brassicales</taxon>
        <taxon>Brassicaceae</taxon>
        <taxon>Brassiceae</taxon>
        <taxon>Brassica</taxon>
    </lineage>
</organism>
<name>A0A8S9I4P0_BRACR</name>